<dbReference type="InterPro" id="IPR052337">
    <property type="entry name" value="SAT4-like"/>
</dbReference>
<evidence type="ECO:0000256" key="4">
    <source>
        <dbReference type="ARBA" id="ARBA00023136"/>
    </source>
</evidence>
<dbReference type="Proteomes" id="UP001166286">
    <property type="component" value="Unassembled WGS sequence"/>
</dbReference>
<evidence type="ECO:0000256" key="5">
    <source>
        <dbReference type="ARBA" id="ARBA00038359"/>
    </source>
</evidence>
<dbReference type="InterPro" id="IPR049326">
    <property type="entry name" value="Rhodopsin_dom_fungi"/>
</dbReference>
<evidence type="ECO:0000256" key="3">
    <source>
        <dbReference type="ARBA" id="ARBA00022989"/>
    </source>
</evidence>
<keyword evidence="2 6" id="KW-0812">Transmembrane</keyword>
<dbReference type="AlphaFoldDB" id="A0AA39QUR5"/>
<feature type="transmembrane region" description="Helical" evidence="6">
    <location>
        <begin position="248"/>
        <end position="269"/>
    </location>
</feature>
<evidence type="ECO:0000256" key="1">
    <source>
        <dbReference type="ARBA" id="ARBA00004141"/>
    </source>
</evidence>
<sequence>MAGDVPDNVPSRAHGIIVAAIVCSCFSTLFVAVRIWTRAVINRAVGWDDYAAVITLPFTIAYGVLLGISTRHGMGLHTWDIPPSLKIQYSKWIFISSCLYWVALLGYKFSILLLYLRIFNISRTFKYVTWATMFFVFGYLFCNFLTLTFGCTPTGKYWNPAFTGHCINEIQSDYAYGSMNFISDLIMFILPLPMIWRLQLSRRQKVGVSVILMAGSVNWVVAIVRFAWAVEDLTAADRTWLAARTFLWSILEVNTGLICGCVPVLNSFFNQVLPKDWLDKTLSQFKTKSSRSGGTDGTENNKVSQKAFVELERGESDSGKNLVRLDNVDFKMEQRVSDEDYQYDAT</sequence>
<evidence type="ECO:0000256" key="6">
    <source>
        <dbReference type="SAM" id="Phobius"/>
    </source>
</evidence>
<gene>
    <name evidence="8" type="ORF">JMJ35_009363</name>
</gene>
<organism evidence="8 9">
    <name type="scientific">Cladonia borealis</name>
    <dbReference type="NCBI Taxonomy" id="184061"/>
    <lineage>
        <taxon>Eukaryota</taxon>
        <taxon>Fungi</taxon>
        <taxon>Dikarya</taxon>
        <taxon>Ascomycota</taxon>
        <taxon>Pezizomycotina</taxon>
        <taxon>Lecanoromycetes</taxon>
        <taxon>OSLEUM clade</taxon>
        <taxon>Lecanoromycetidae</taxon>
        <taxon>Lecanorales</taxon>
        <taxon>Lecanorineae</taxon>
        <taxon>Cladoniaceae</taxon>
        <taxon>Cladonia</taxon>
    </lineage>
</organism>
<comment type="subcellular location">
    <subcellularLocation>
        <location evidence="1">Membrane</location>
        <topology evidence="1">Multi-pass membrane protein</topology>
    </subcellularLocation>
</comment>
<evidence type="ECO:0000256" key="2">
    <source>
        <dbReference type="ARBA" id="ARBA00022692"/>
    </source>
</evidence>
<dbReference type="Pfam" id="PF20684">
    <property type="entry name" value="Fung_rhodopsin"/>
    <property type="match status" value="1"/>
</dbReference>
<feature type="domain" description="Rhodopsin" evidence="7">
    <location>
        <begin position="33"/>
        <end position="270"/>
    </location>
</feature>
<evidence type="ECO:0000313" key="8">
    <source>
        <dbReference type="EMBL" id="KAK0508279.1"/>
    </source>
</evidence>
<dbReference type="GO" id="GO:0016020">
    <property type="term" value="C:membrane"/>
    <property type="evidence" value="ECO:0007669"/>
    <property type="project" value="UniProtKB-SubCell"/>
</dbReference>
<proteinExistence type="inferred from homology"/>
<keyword evidence="9" id="KW-1185">Reference proteome</keyword>
<comment type="similarity">
    <text evidence="5">Belongs to the SAT4 family.</text>
</comment>
<evidence type="ECO:0000259" key="7">
    <source>
        <dbReference type="Pfam" id="PF20684"/>
    </source>
</evidence>
<comment type="caution">
    <text evidence="8">The sequence shown here is derived from an EMBL/GenBank/DDBJ whole genome shotgun (WGS) entry which is preliminary data.</text>
</comment>
<name>A0AA39QUR5_9LECA</name>
<feature type="transmembrane region" description="Helical" evidence="6">
    <location>
        <begin position="16"/>
        <end position="37"/>
    </location>
</feature>
<dbReference type="PANTHER" id="PTHR33048:SF47">
    <property type="entry name" value="INTEGRAL MEMBRANE PROTEIN-RELATED"/>
    <property type="match status" value="1"/>
</dbReference>
<dbReference type="PANTHER" id="PTHR33048">
    <property type="entry name" value="PTH11-LIKE INTEGRAL MEMBRANE PROTEIN (AFU_ORTHOLOGUE AFUA_5G11245)"/>
    <property type="match status" value="1"/>
</dbReference>
<feature type="transmembrane region" description="Helical" evidence="6">
    <location>
        <begin position="208"/>
        <end position="228"/>
    </location>
</feature>
<keyword evidence="3 6" id="KW-1133">Transmembrane helix</keyword>
<feature type="transmembrane region" description="Helical" evidence="6">
    <location>
        <begin position="174"/>
        <end position="196"/>
    </location>
</feature>
<evidence type="ECO:0000313" key="9">
    <source>
        <dbReference type="Proteomes" id="UP001166286"/>
    </source>
</evidence>
<feature type="transmembrane region" description="Helical" evidence="6">
    <location>
        <begin position="89"/>
        <end position="115"/>
    </location>
</feature>
<feature type="transmembrane region" description="Helical" evidence="6">
    <location>
        <begin position="49"/>
        <end position="69"/>
    </location>
</feature>
<keyword evidence="4 6" id="KW-0472">Membrane</keyword>
<reference evidence="8" key="1">
    <citation type="submission" date="2023-03" db="EMBL/GenBank/DDBJ databases">
        <title>Complete genome of Cladonia borealis.</title>
        <authorList>
            <person name="Park H."/>
        </authorList>
    </citation>
    <scope>NUCLEOTIDE SEQUENCE</scope>
    <source>
        <strain evidence="8">ANT050790</strain>
    </source>
</reference>
<dbReference type="EMBL" id="JAFEKC020000021">
    <property type="protein sequence ID" value="KAK0508279.1"/>
    <property type="molecule type" value="Genomic_DNA"/>
</dbReference>
<accession>A0AA39QUR5</accession>
<feature type="transmembrane region" description="Helical" evidence="6">
    <location>
        <begin position="127"/>
        <end position="149"/>
    </location>
</feature>
<protein>
    <recommendedName>
        <fullName evidence="7">Rhodopsin domain-containing protein</fullName>
    </recommendedName>
</protein>